<proteinExistence type="predicted"/>
<protein>
    <submittedName>
        <fullName evidence="1">Uncharacterized protein</fullName>
    </submittedName>
</protein>
<dbReference type="AlphaFoldDB" id="A0A6M3KI32"/>
<accession>A0A6M3KI32</accession>
<gene>
    <name evidence="1" type="ORF">MM415A00550_0032</name>
</gene>
<dbReference type="EMBL" id="MT142457">
    <property type="protein sequence ID" value="QJA81400.1"/>
    <property type="molecule type" value="Genomic_DNA"/>
</dbReference>
<evidence type="ECO:0000313" key="1">
    <source>
        <dbReference type="EMBL" id="QJA81400.1"/>
    </source>
</evidence>
<organism evidence="1">
    <name type="scientific">viral metagenome</name>
    <dbReference type="NCBI Taxonomy" id="1070528"/>
    <lineage>
        <taxon>unclassified sequences</taxon>
        <taxon>metagenomes</taxon>
        <taxon>organismal metagenomes</taxon>
    </lineage>
</organism>
<name>A0A6M3KI32_9ZZZZ</name>
<sequence>MATKEKWAKVFHSYHQYKDNVPIYFGDAQDASIAWDGSELDITAATVNLAGAVTLDGGLDIGTVATGIDFTGTYTGNVIDFSSSTHVPTGSNGPGLIRAGTYGTPITNTSEDQSGLVRLYMETSADGSSYDRGVFVCLKTTGIKGIFPIAGLAEVLAQSGNGPTKVQAAQFICDLHTTDAKLAALGGDATAGMYGGWFKITAIDGATIASGARAAPIWIDNQLYGANAATIGEEYGIFATTGGSQPKAFIGFETSSSGYKNFLYFDETSYDQDPIVSADLTGSTKKYLKVDFNGTAYGIHLWSVA</sequence>
<reference evidence="1" key="1">
    <citation type="submission" date="2020-03" db="EMBL/GenBank/DDBJ databases">
        <title>The deep terrestrial virosphere.</title>
        <authorList>
            <person name="Holmfeldt K."/>
            <person name="Nilsson E."/>
            <person name="Simone D."/>
            <person name="Lopez-Fernandez M."/>
            <person name="Wu X."/>
            <person name="de Brujin I."/>
            <person name="Lundin D."/>
            <person name="Andersson A."/>
            <person name="Bertilsson S."/>
            <person name="Dopson M."/>
        </authorList>
    </citation>
    <scope>NUCLEOTIDE SEQUENCE</scope>
    <source>
        <strain evidence="1">MM415A00550</strain>
    </source>
</reference>